<reference evidence="2 3" key="1">
    <citation type="submission" date="2018-03" db="EMBL/GenBank/DDBJ databases">
        <title>A gene transfer event suggests a long-term partnership between eustigmatophyte algae and a novel lineage of endosymbiotic bacteria.</title>
        <authorList>
            <person name="Yurchenko T."/>
            <person name="Sevcikova T."/>
            <person name="Pribyl P."/>
            <person name="El Karkouri K."/>
            <person name="Klimes V."/>
            <person name="Amaral R."/>
            <person name="Zbrankova V."/>
            <person name="Kim E."/>
            <person name="Raoult D."/>
            <person name="Santos L.M.A."/>
            <person name="Elias M."/>
        </authorList>
    </citation>
    <scope>NUCLEOTIDE SEQUENCE [LARGE SCALE GENOMIC DNA]</scope>
    <source>
        <strain evidence="2">CCALA 838</strain>
    </source>
</reference>
<dbReference type="Proteomes" id="UP000241762">
    <property type="component" value="Chromosome"/>
</dbReference>
<protein>
    <submittedName>
        <fullName evidence="2">Uncharacterized protein</fullName>
    </submittedName>
</protein>
<gene>
    <name evidence="2" type="ORF">phytr_2260</name>
</gene>
<sequence>MSNNSQNTPVSNNKILNWFTTKGAAITKCIIKSPYLITHAGKELFHIQNHLTSIHNNSKEMLQIISEDFKDFLQVAKNQNRTEEELTAVQEKLAFDIAKCLRQNTEIICQILNIGIVVFDCVTELKDLLIKAQDNLKEIYQESKDATFEGASFVYSKTYKAIKYFTEFCIPHNLVNTPQTANYQVEVLDIPSISIRVAEVRDDDISSSRSIIDTTLPESETTGQDSSEYETV</sequence>
<organism evidence="2 3">
    <name type="scientific">Candidatus Phycorickettsia trachydisci</name>
    <dbReference type="NCBI Taxonomy" id="2115978"/>
    <lineage>
        <taxon>Bacteria</taxon>
        <taxon>Pseudomonadati</taxon>
        <taxon>Pseudomonadota</taxon>
        <taxon>Alphaproteobacteria</taxon>
        <taxon>Rickettsiales</taxon>
        <taxon>Rickettsiaceae</taxon>
        <taxon>Candidatus Phycorickettsia</taxon>
    </lineage>
</organism>
<dbReference type="RefSeq" id="WP_106874056.1">
    <property type="nucleotide sequence ID" value="NZ_CP027845.1"/>
</dbReference>
<accession>A0A2P1P7D9</accession>
<keyword evidence="3" id="KW-1185">Reference proteome</keyword>
<dbReference type="KEGG" id="ptc:phytr_2260"/>
<evidence type="ECO:0000313" key="3">
    <source>
        <dbReference type="Proteomes" id="UP000241762"/>
    </source>
</evidence>
<name>A0A2P1P7D9_9RICK</name>
<evidence type="ECO:0000256" key="1">
    <source>
        <dbReference type="SAM" id="MobiDB-lite"/>
    </source>
</evidence>
<dbReference type="EMBL" id="CP027845">
    <property type="protein sequence ID" value="AVP87184.1"/>
    <property type="molecule type" value="Genomic_DNA"/>
</dbReference>
<evidence type="ECO:0000313" key="2">
    <source>
        <dbReference type="EMBL" id="AVP87184.1"/>
    </source>
</evidence>
<feature type="compositionally biased region" description="Polar residues" evidence="1">
    <location>
        <begin position="216"/>
        <end position="226"/>
    </location>
</feature>
<feature type="region of interest" description="Disordered" evidence="1">
    <location>
        <begin position="209"/>
        <end position="232"/>
    </location>
</feature>
<dbReference type="AlphaFoldDB" id="A0A2P1P7D9"/>
<proteinExistence type="predicted"/>